<proteinExistence type="predicted"/>
<reference evidence="1 2" key="1">
    <citation type="submission" date="2020-04" db="EMBL/GenBank/DDBJ databases">
        <title>The Whole Genome Analysis of High salt-tolerant Sphingobium yanoikuyae YC-XJ2 with Aryl organophosphorus flame retardants (aryl-OPFRs)-degrading capacity and characteristics of Related phosphotriesterase.</title>
        <authorList>
            <person name="Li X."/>
        </authorList>
    </citation>
    <scope>NUCLEOTIDE SEQUENCE [LARGE SCALE GENOMIC DNA]</scope>
    <source>
        <strain evidence="1 2">YC-XJ2</strain>
    </source>
</reference>
<dbReference type="Proteomes" id="UP000502611">
    <property type="component" value="Chromosome"/>
</dbReference>
<accession>A0A6M4G4V4</accession>
<evidence type="ECO:0000313" key="1">
    <source>
        <dbReference type="EMBL" id="QJR02332.1"/>
    </source>
</evidence>
<dbReference type="EMBL" id="CP053021">
    <property type="protein sequence ID" value="QJR02332.1"/>
    <property type="molecule type" value="Genomic_DNA"/>
</dbReference>
<organism evidence="1 2">
    <name type="scientific">Sphingobium yanoikuyae</name>
    <name type="common">Sphingomonas yanoikuyae</name>
    <dbReference type="NCBI Taxonomy" id="13690"/>
    <lineage>
        <taxon>Bacteria</taxon>
        <taxon>Pseudomonadati</taxon>
        <taxon>Pseudomonadota</taxon>
        <taxon>Alphaproteobacteria</taxon>
        <taxon>Sphingomonadales</taxon>
        <taxon>Sphingomonadaceae</taxon>
        <taxon>Sphingobium</taxon>
    </lineage>
</organism>
<protein>
    <submittedName>
        <fullName evidence="1">Uncharacterized protein</fullName>
    </submittedName>
</protein>
<dbReference type="RefSeq" id="WP_169860826.1">
    <property type="nucleotide sequence ID" value="NZ_CP053021.1"/>
</dbReference>
<name>A0A6M4G4V4_SPHYA</name>
<evidence type="ECO:0000313" key="2">
    <source>
        <dbReference type="Proteomes" id="UP000502611"/>
    </source>
</evidence>
<dbReference type="AlphaFoldDB" id="A0A6M4G4V4"/>
<sequence>MTPTLTPQSELDTIRAMARADHAQRLTSAYNPYPQGTDKAAAWDAGWREENDASHRLDEEIVKLPRFRVRVEIVAGEGQAARPLDLLDREDFSAFTVSQLRRDGHKSVIWESPEARARFPEEQAVGIRVTHEGDEGMFD</sequence>
<gene>
    <name evidence="1" type="ORF">HH800_09155</name>
</gene>